<organism evidence="1 2">
    <name type="scientific">Albidovulum sediminis</name>
    <dbReference type="NCBI Taxonomy" id="3066345"/>
    <lineage>
        <taxon>Bacteria</taxon>
        <taxon>Pseudomonadati</taxon>
        <taxon>Pseudomonadota</taxon>
        <taxon>Alphaproteobacteria</taxon>
        <taxon>Rhodobacterales</taxon>
        <taxon>Paracoccaceae</taxon>
        <taxon>Albidovulum</taxon>
    </lineage>
</organism>
<dbReference type="PANTHER" id="PTHR43434:SF24">
    <property type="entry name" value="HYDROLASE-RELATED"/>
    <property type="match status" value="1"/>
</dbReference>
<dbReference type="InterPro" id="IPR006439">
    <property type="entry name" value="HAD-SF_hydro_IA"/>
</dbReference>
<proteinExistence type="predicted"/>
<dbReference type="InterPro" id="IPR023214">
    <property type="entry name" value="HAD_sf"/>
</dbReference>
<dbReference type="InterPro" id="IPR036412">
    <property type="entry name" value="HAD-like_sf"/>
</dbReference>
<name>A0ABT2NML0_9RHOB</name>
<evidence type="ECO:0000313" key="2">
    <source>
        <dbReference type="Proteomes" id="UP001205601"/>
    </source>
</evidence>
<dbReference type="RefSeq" id="WP_261495827.1">
    <property type="nucleotide sequence ID" value="NZ_JAOCQF010000001.1"/>
</dbReference>
<protein>
    <submittedName>
        <fullName evidence="1">HAD-IA family hydrolase</fullName>
    </submittedName>
</protein>
<dbReference type="GO" id="GO:0016787">
    <property type="term" value="F:hydrolase activity"/>
    <property type="evidence" value="ECO:0007669"/>
    <property type="project" value="UniProtKB-KW"/>
</dbReference>
<dbReference type="InterPro" id="IPR023198">
    <property type="entry name" value="PGP-like_dom2"/>
</dbReference>
<dbReference type="Proteomes" id="UP001205601">
    <property type="component" value="Unassembled WGS sequence"/>
</dbReference>
<dbReference type="SFLD" id="SFLDG01135">
    <property type="entry name" value="C1.5.6:_HAD__Beta-PGM__Phospha"/>
    <property type="match status" value="1"/>
</dbReference>
<dbReference type="Gene3D" id="1.10.150.240">
    <property type="entry name" value="Putative phosphatase, domain 2"/>
    <property type="match status" value="1"/>
</dbReference>
<dbReference type="PANTHER" id="PTHR43434">
    <property type="entry name" value="PHOSPHOGLYCOLATE PHOSPHATASE"/>
    <property type="match status" value="1"/>
</dbReference>
<sequence length="223" mass="23134">MTARKLVVFDVDGTLVDSQDHIVAAMTAAFDAVSRPLPAREVVLSIVGLSLGQAIARLLPDCATPEQEAATQAYKTAFGQLRAGHLSPLFPGAADMLAALGARDDVLLGIATGKSRRGLMHILEAHGLSGCFASCQVADDHPSKPHPSMLLAALAETGVDARDAVMLGDTTYDIEMARAAGMPAIGVSWGYHRPDALRAAGAGRVLDAFGDLHAALADLWGAS</sequence>
<gene>
    <name evidence="1" type="ORF">N5I32_11440</name>
</gene>
<dbReference type="InterPro" id="IPR050155">
    <property type="entry name" value="HAD-like_hydrolase_sf"/>
</dbReference>
<evidence type="ECO:0000313" key="1">
    <source>
        <dbReference type="EMBL" id="MCT8330129.1"/>
    </source>
</evidence>
<keyword evidence="1" id="KW-0378">Hydrolase</keyword>
<dbReference type="NCBIfam" id="TIGR01509">
    <property type="entry name" value="HAD-SF-IA-v3"/>
    <property type="match status" value="1"/>
</dbReference>
<dbReference type="NCBIfam" id="TIGR01549">
    <property type="entry name" value="HAD-SF-IA-v1"/>
    <property type="match status" value="1"/>
</dbReference>
<dbReference type="SUPFAM" id="SSF56784">
    <property type="entry name" value="HAD-like"/>
    <property type="match status" value="1"/>
</dbReference>
<dbReference type="Gene3D" id="3.40.50.1000">
    <property type="entry name" value="HAD superfamily/HAD-like"/>
    <property type="match status" value="1"/>
</dbReference>
<comment type="caution">
    <text evidence="1">The sequence shown here is derived from an EMBL/GenBank/DDBJ whole genome shotgun (WGS) entry which is preliminary data.</text>
</comment>
<dbReference type="SFLD" id="SFLDG01129">
    <property type="entry name" value="C1.5:_HAD__Beta-PGM__Phosphata"/>
    <property type="match status" value="1"/>
</dbReference>
<reference evidence="2" key="1">
    <citation type="submission" date="2023-07" db="EMBL/GenBank/DDBJ databases">
        <title>Defluviimonas sediminis sp. nov., isolated from mangrove sediment.</title>
        <authorList>
            <person name="Liu L."/>
            <person name="Li J."/>
            <person name="Huang Y."/>
            <person name="Pan J."/>
            <person name="Li M."/>
        </authorList>
    </citation>
    <scope>NUCLEOTIDE SEQUENCE [LARGE SCALE GENOMIC DNA]</scope>
    <source>
        <strain evidence="2">FT324</strain>
    </source>
</reference>
<keyword evidence="2" id="KW-1185">Reference proteome</keyword>
<accession>A0ABT2NML0</accession>
<dbReference type="SFLD" id="SFLDS00003">
    <property type="entry name" value="Haloacid_Dehalogenase"/>
    <property type="match status" value="1"/>
</dbReference>
<dbReference type="EMBL" id="JAOCQF010000001">
    <property type="protein sequence ID" value="MCT8330129.1"/>
    <property type="molecule type" value="Genomic_DNA"/>
</dbReference>
<dbReference type="InterPro" id="IPR041492">
    <property type="entry name" value="HAD_2"/>
</dbReference>
<dbReference type="Pfam" id="PF13419">
    <property type="entry name" value="HAD_2"/>
    <property type="match status" value="1"/>
</dbReference>